<accession>A0A2S8BG59</accession>
<evidence type="ECO:0000313" key="3">
    <source>
        <dbReference type="Proteomes" id="UP000238296"/>
    </source>
</evidence>
<organism evidence="2 3">
    <name type="scientific">Mycobacterium talmoniae</name>
    <dbReference type="NCBI Taxonomy" id="1858794"/>
    <lineage>
        <taxon>Bacteria</taxon>
        <taxon>Bacillati</taxon>
        <taxon>Actinomycetota</taxon>
        <taxon>Actinomycetes</taxon>
        <taxon>Mycobacteriales</taxon>
        <taxon>Mycobacteriaceae</taxon>
        <taxon>Mycobacterium</taxon>
    </lineage>
</organism>
<feature type="compositionally biased region" description="Basic and acidic residues" evidence="1">
    <location>
        <begin position="11"/>
        <end position="20"/>
    </location>
</feature>
<name>A0A2S8BG59_9MYCO</name>
<evidence type="ECO:0000313" key="2">
    <source>
        <dbReference type="EMBL" id="PQM45619.1"/>
    </source>
</evidence>
<dbReference type="EMBL" id="PPEA01000611">
    <property type="protein sequence ID" value="PQM45619.1"/>
    <property type="molecule type" value="Genomic_DNA"/>
</dbReference>
<evidence type="ECO:0000256" key="1">
    <source>
        <dbReference type="SAM" id="MobiDB-lite"/>
    </source>
</evidence>
<reference evidence="2 3" key="1">
    <citation type="journal article" date="2017" name="Int. J. Syst. Evol. Microbiol.">
        <title>Mycobacterium talmoniae sp. nov., a slowly growing mycobacterium isolated from human respiratory samples.</title>
        <authorList>
            <person name="Davidson R.M."/>
            <person name="DeGroote M.A."/>
            <person name="Marola J.L."/>
            <person name="Buss S."/>
            <person name="Jones V."/>
            <person name="McNeil M.R."/>
            <person name="Freifeld A.G."/>
            <person name="Elaine Epperson L."/>
            <person name="Hasan N.A."/>
            <person name="Jackson M."/>
            <person name="Iwen P.C."/>
            <person name="Salfinger M."/>
            <person name="Strong M."/>
        </authorList>
    </citation>
    <scope>NUCLEOTIDE SEQUENCE [LARGE SCALE GENOMIC DNA]</scope>
    <source>
        <strain evidence="2 3">ATCC BAA-2683</strain>
    </source>
</reference>
<gene>
    <name evidence="2" type="ORF">C1Y40_04210</name>
</gene>
<dbReference type="AlphaFoldDB" id="A0A2S8BG59"/>
<sequence>MPDPGELARVLSKERDRPEADVLAQINEVLAGEEETDEPLDPPHPDEEIFRNRYRKLVDAMIAAWHEENPSAGNIPTEQRERIEDHCNRQIQHAWRLHQQRLAMEHETDL</sequence>
<proteinExistence type="predicted"/>
<comment type="caution">
    <text evidence="2">The sequence shown here is derived from an EMBL/GenBank/DDBJ whole genome shotgun (WGS) entry which is preliminary data.</text>
</comment>
<feature type="region of interest" description="Disordered" evidence="1">
    <location>
        <begin position="1"/>
        <end position="21"/>
    </location>
</feature>
<dbReference type="Proteomes" id="UP000238296">
    <property type="component" value="Unassembled WGS sequence"/>
</dbReference>
<protein>
    <submittedName>
        <fullName evidence="2">Uncharacterized protein</fullName>
    </submittedName>
</protein>